<dbReference type="AlphaFoldDB" id="A0A365H4Z8"/>
<keyword evidence="3" id="KW-1003">Cell membrane</keyword>
<evidence type="ECO:0000256" key="9">
    <source>
        <dbReference type="ARBA" id="ARBA00061644"/>
    </source>
</evidence>
<proteinExistence type="inferred from homology"/>
<protein>
    <submittedName>
        <fullName evidence="14">ABC transporter ATP-binding protein</fullName>
    </submittedName>
</protein>
<evidence type="ECO:0000256" key="1">
    <source>
        <dbReference type="ARBA" id="ARBA00004651"/>
    </source>
</evidence>
<evidence type="ECO:0000259" key="12">
    <source>
        <dbReference type="PROSITE" id="PS50893"/>
    </source>
</evidence>
<organism evidence="14 15">
    <name type="scientific">Actinomadura craniellae</name>
    <dbReference type="NCBI Taxonomy" id="2231787"/>
    <lineage>
        <taxon>Bacteria</taxon>
        <taxon>Bacillati</taxon>
        <taxon>Actinomycetota</taxon>
        <taxon>Actinomycetes</taxon>
        <taxon>Streptosporangiales</taxon>
        <taxon>Thermomonosporaceae</taxon>
        <taxon>Actinomadura</taxon>
    </lineage>
</organism>
<dbReference type="SMART" id="SM00382">
    <property type="entry name" value="AAA"/>
    <property type="match status" value="1"/>
</dbReference>
<evidence type="ECO:0000256" key="7">
    <source>
        <dbReference type="ARBA" id="ARBA00022989"/>
    </source>
</evidence>
<evidence type="ECO:0000256" key="3">
    <source>
        <dbReference type="ARBA" id="ARBA00022475"/>
    </source>
</evidence>
<feature type="compositionally biased region" description="Low complexity" evidence="10">
    <location>
        <begin position="20"/>
        <end position="35"/>
    </location>
</feature>
<dbReference type="GO" id="GO:0016887">
    <property type="term" value="F:ATP hydrolysis activity"/>
    <property type="evidence" value="ECO:0007669"/>
    <property type="project" value="InterPro"/>
</dbReference>
<dbReference type="Proteomes" id="UP000251891">
    <property type="component" value="Unassembled WGS sequence"/>
</dbReference>
<evidence type="ECO:0000259" key="13">
    <source>
        <dbReference type="PROSITE" id="PS50929"/>
    </source>
</evidence>
<keyword evidence="6 14" id="KW-0067">ATP-binding</keyword>
<dbReference type="GO" id="GO:0005886">
    <property type="term" value="C:plasma membrane"/>
    <property type="evidence" value="ECO:0007669"/>
    <property type="project" value="UniProtKB-SubCell"/>
</dbReference>
<dbReference type="OrthoDB" id="9806127at2"/>
<feature type="region of interest" description="Disordered" evidence="10">
    <location>
        <begin position="1"/>
        <end position="41"/>
    </location>
</feature>
<evidence type="ECO:0000256" key="4">
    <source>
        <dbReference type="ARBA" id="ARBA00022692"/>
    </source>
</evidence>
<evidence type="ECO:0000256" key="11">
    <source>
        <dbReference type="SAM" id="Phobius"/>
    </source>
</evidence>
<name>A0A365H4Z8_9ACTN</name>
<evidence type="ECO:0000313" key="15">
    <source>
        <dbReference type="Proteomes" id="UP000251891"/>
    </source>
</evidence>
<dbReference type="FunFam" id="3.40.50.300:FF:000299">
    <property type="entry name" value="ABC transporter ATP-binding protein/permease"/>
    <property type="match status" value="1"/>
</dbReference>
<dbReference type="Pfam" id="PF00005">
    <property type="entry name" value="ABC_tran"/>
    <property type="match status" value="1"/>
</dbReference>
<keyword evidence="8 11" id="KW-0472">Membrane</keyword>
<dbReference type="InterPro" id="IPR003439">
    <property type="entry name" value="ABC_transporter-like_ATP-bd"/>
</dbReference>
<dbReference type="Pfam" id="PF00664">
    <property type="entry name" value="ABC_membrane"/>
    <property type="match status" value="1"/>
</dbReference>
<evidence type="ECO:0000256" key="6">
    <source>
        <dbReference type="ARBA" id="ARBA00022840"/>
    </source>
</evidence>
<feature type="domain" description="ABC transmembrane type-1" evidence="13">
    <location>
        <begin position="73"/>
        <end position="355"/>
    </location>
</feature>
<gene>
    <name evidence="14" type="ORF">DPM19_17365</name>
</gene>
<feature type="transmembrane region" description="Helical" evidence="11">
    <location>
        <begin position="323"/>
        <end position="340"/>
    </location>
</feature>
<keyword evidence="4 11" id="KW-0812">Transmembrane</keyword>
<dbReference type="PANTHER" id="PTHR43394">
    <property type="entry name" value="ATP-DEPENDENT PERMEASE MDL1, MITOCHONDRIAL"/>
    <property type="match status" value="1"/>
</dbReference>
<evidence type="ECO:0000256" key="2">
    <source>
        <dbReference type="ARBA" id="ARBA00022448"/>
    </source>
</evidence>
<evidence type="ECO:0000313" key="14">
    <source>
        <dbReference type="EMBL" id="RAY14184.1"/>
    </source>
</evidence>
<keyword evidence="15" id="KW-1185">Reference proteome</keyword>
<dbReference type="GO" id="GO:0015421">
    <property type="term" value="F:ABC-type oligopeptide transporter activity"/>
    <property type="evidence" value="ECO:0007669"/>
    <property type="project" value="TreeGrafter"/>
</dbReference>
<comment type="caution">
    <text evidence="14">The sequence shown here is derived from an EMBL/GenBank/DDBJ whole genome shotgun (WGS) entry which is preliminary data.</text>
</comment>
<dbReference type="PROSITE" id="PS00211">
    <property type="entry name" value="ABC_TRANSPORTER_1"/>
    <property type="match status" value="1"/>
</dbReference>
<comment type="subcellular location">
    <subcellularLocation>
        <location evidence="1">Cell membrane</location>
        <topology evidence="1">Multi-pass membrane protein</topology>
    </subcellularLocation>
</comment>
<accession>A0A365H4Z8</accession>
<dbReference type="Gene3D" id="1.20.1560.10">
    <property type="entry name" value="ABC transporter type 1, transmembrane domain"/>
    <property type="match status" value="1"/>
</dbReference>
<dbReference type="SUPFAM" id="SSF52540">
    <property type="entry name" value="P-loop containing nucleoside triphosphate hydrolases"/>
    <property type="match status" value="1"/>
</dbReference>
<evidence type="ECO:0000256" key="10">
    <source>
        <dbReference type="SAM" id="MobiDB-lite"/>
    </source>
</evidence>
<reference evidence="14 15" key="1">
    <citation type="submission" date="2018-06" db="EMBL/GenBank/DDBJ databases">
        <title>Actinomadura craniellae sp. nov. isolated from marine sponge Craniella sp.</title>
        <authorList>
            <person name="Li L."/>
            <person name="Xu Q.H."/>
            <person name="Lin H.W."/>
            <person name="Lu Y.H."/>
        </authorList>
    </citation>
    <scope>NUCLEOTIDE SEQUENCE [LARGE SCALE GENOMIC DNA]</scope>
    <source>
        <strain evidence="14 15">LHW63021</strain>
    </source>
</reference>
<dbReference type="InterPro" id="IPR003593">
    <property type="entry name" value="AAA+_ATPase"/>
</dbReference>
<feature type="transmembrane region" description="Helical" evidence="11">
    <location>
        <begin position="71"/>
        <end position="93"/>
    </location>
</feature>
<dbReference type="PROSITE" id="PS50929">
    <property type="entry name" value="ABC_TM1F"/>
    <property type="match status" value="1"/>
</dbReference>
<feature type="domain" description="ABC transporter" evidence="12">
    <location>
        <begin position="390"/>
        <end position="618"/>
    </location>
</feature>
<feature type="transmembrane region" description="Helical" evidence="11">
    <location>
        <begin position="212"/>
        <end position="232"/>
    </location>
</feature>
<feature type="transmembrane region" description="Helical" evidence="11">
    <location>
        <begin position="294"/>
        <end position="317"/>
    </location>
</feature>
<dbReference type="InterPro" id="IPR036640">
    <property type="entry name" value="ABC1_TM_sf"/>
</dbReference>
<dbReference type="InterPro" id="IPR017871">
    <property type="entry name" value="ABC_transporter-like_CS"/>
</dbReference>
<dbReference type="GO" id="GO:0005524">
    <property type="term" value="F:ATP binding"/>
    <property type="evidence" value="ECO:0007669"/>
    <property type="project" value="UniProtKB-KW"/>
</dbReference>
<keyword evidence="2" id="KW-0813">Transport</keyword>
<feature type="transmembrane region" description="Helical" evidence="11">
    <location>
        <begin position="183"/>
        <end position="206"/>
    </location>
</feature>
<dbReference type="InterPro" id="IPR039421">
    <property type="entry name" value="Type_1_exporter"/>
</dbReference>
<dbReference type="Gene3D" id="3.40.50.300">
    <property type="entry name" value="P-loop containing nucleotide triphosphate hydrolases"/>
    <property type="match status" value="1"/>
</dbReference>
<evidence type="ECO:0000256" key="8">
    <source>
        <dbReference type="ARBA" id="ARBA00023136"/>
    </source>
</evidence>
<sequence length="619" mass="67605">MDRTEEAPAGFGPPAPLAAPDPYNSRHSSYSSNSSPEGEPAFHVEVAPAPTVAVRETFRRFWPYTRGNRRLLVLGGVLVVAAAGLDVVMVRLFGHITDHALVTRNLSAFWTPAVAWLGIAMLAGVASFASSYALALAAERFLLRLRDGVFAHTQRLPPNYFTDRRLGDLMARMTDDIEAIEHLVGSGLVQGVTAIVAVILYATAALLLRWELALAALLMAPLFWVVSRAFAVRFRAAAGRERTSNGAINSVIEESLSNLTVVQAYNRQEAEQGRLHREGRVWLHAKMTQVRLGALYTPIVQVIQTLCALVVLGLGVWELSTGRITLGGLLAFAAFLAFLYPPIQELTRLRLSVSEASAGADRVIELLGERPTETGEGRSARVAVPGIGEVRFEGVGFRYPGSDRTVLDGLSFTAAPGRVVVINGPSGAGKSTIAMLLLRFYEPTAGRILLDGVDVRKPSPRELRENITLLQQETLLFSGTVRENIAYGRPDTSFEEVVDAAKIAGAHGFITELPDGYDTLVGQRGRRLSGGQRQRIAIARALVRDTAVLVLDEPTTGLDPRSAREVMGPLRRLMADRTTILITHDQHLAAEADQVIVLRRQYAWRNGRRPGVYSRWFAR</sequence>
<evidence type="ECO:0000256" key="5">
    <source>
        <dbReference type="ARBA" id="ARBA00022741"/>
    </source>
</evidence>
<dbReference type="SUPFAM" id="SSF90123">
    <property type="entry name" value="ABC transporter transmembrane region"/>
    <property type="match status" value="1"/>
</dbReference>
<dbReference type="EMBL" id="QLYX01000007">
    <property type="protein sequence ID" value="RAY14184.1"/>
    <property type="molecule type" value="Genomic_DNA"/>
</dbReference>
<dbReference type="PANTHER" id="PTHR43394:SF1">
    <property type="entry name" value="ATP-BINDING CASSETTE SUB-FAMILY B MEMBER 10, MITOCHONDRIAL"/>
    <property type="match status" value="1"/>
</dbReference>
<dbReference type="InterPro" id="IPR027417">
    <property type="entry name" value="P-loop_NTPase"/>
</dbReference>
<feature type="transmembrane region" description="Helical" evidence="11">
    <location>
        <begin position="113"/>
        <end position="137"/>
    </location>
</feature>
<dbReference type="InterPro" id="IPR011527">
    <property type="entry name" value="ABC1_TM_dom"/>
</dbReference>
<dbReference type="PROSITE" id="PS50893">
    <property type="entry name" value="ABC_TRANSPORTER_2"/>
    <property type="match status" value="1"/>
</dbReference>
<comment type="similarity">
    <text evidence="9">Belongs to the ABC transporter superfamily. Lipid exporter (TC 3.A.1.106) family.</text>
</comment>
<keyword evidence="7 11" id="KW-1133">Transmembrane helix</keyword>
<keyword evidence="5" id="KW-0547">Nucleotide-binding</keyword>